<feature type="transmembrane region" description="Helical" evidence="4">
    <location>
        <begin position="94"/>
        <end position="113"/>
    </location>
</feature>
<dbReference type="Proteomes" id="UP000464524">
    <property type="component" value="Chromosome"/>
</dbReference>
<dbReference type="OrthoDB" id="3199327at2"/>
<feature type="transmembrane region" description="Helical" evidence="4">
    <location>
        <begin position="69"/>
        <end position="87"/>
    </location>
</feature>
<dbReference type="GO" id="GO:0022857">
    <property type="term" value="F:transmembrane transporter activity"/>
    <property type="evidence" value="ECO:0007669"/>
    <property type="project" value="InterPro"/>
</dbReference>
<sequence>MQSVSESNESPVSKKGKRTGHPMHWITVFIAMTCLLVSNGMVITGITAFDGAILAEFSDWSRGDLKLRGFITLAITGLLAPIIGVLIDKIGVKFLIMVGTIVLSLSFYAYGNIQSISDLYLIHAAFAIVLLACGLNVAVILVSNWFVKLRGTAIGIAVVGTSLGGAVLAPLFGGWLADGMTWREGMQLAALIPSSLFLLALFLLRNRPTDMGLKPYGFDGSAQTQSADLSQHGLTYKEAIKTRSFWSIAFIAMFTFYTIMGFQANLVLHLMDLGFNVQAAAAGLSVLFIPALIGKFLFGLVADKITGRRVLYTNLSLMLLGLVGMLFTGEDTVLIAVGLIGFMWGGFYTLLQLNAVNNFGLKASGKLLGTITVLDAFGGGLGIWATGAIYDAYGSYHNAFMIFCVLVALSVVLISQVKKHV</sequence>
<dbReference type="EMBL" id="CP047656">
    <property type="protein sequence ID" value="QHJ13840.1"/>
    <property type="molecule type" value="Genomic_DNA"/>
</dbReference>
<dbReference type="PANTHER" id="PTHR11360:SF290">
    <property type="entry name" value="MONOCARBOXYLATE MFS PERMEASE"/>
    <property type="match status" value="1"/>
</dbReference>
<feature type="transmembrane region" description="Helical" evidence="4">
    <location>
        <begin position="25"/>
        <end position="49"/>
    </location>
</feature>
<proteinExistence type="predicted"/>
<feature type="domain" description="Major facilitator superfamily (MFS) profile" evidence="5">
    <location>
        <begin position="26"/>
        <end position="421"/>
    </location>
</feature>
<evidence type="ECO:0000313" key="6">
    <source>
        <dbReference type="EMBL" id="QHJ13840.1"/>
    </source>
</evidence>
<reference evidence="6 7" key="1">
    <citation type="submission" date="2019-12" db="EMBL/GenBank/DDBJ databases">
        <title>Genome sequencing and assembly of endphytes of Porphyra tenera.</title>
        <authorList>
            <person name="Park J.M."/>
            <person name="Shin R."/>
            <person name="Jo S.H."/>
        </authorList>
    </citation>
    <scope>NUCLEOTIDE SEQUENCE [LARGE SCALE GENOMIC DNA]</scope>
    <source>
        <strain evidence="6 7">GPM4</strain>
    </source>
</reference>
<evidence type="ECO:0000256" key="2">
    <source>
        <dbReference type="ARBA" id="ARBA00022989"/>
    </source>
</evidence>
<feature type="transmembrane region" description="Helical" evidence="4">
    <location>
        <begin position="245"/>
        <end position="271"/>
    </location>
</feature>
<keyword evidence="1 4" id="KW-0812">Transmembrane</keyword>
<evidence type="ECO:0000256" key="4">
    <source>
        <dbReference type="SAM" id="Phobius"/>
    </source>
</evidence>
<evidence type="ECO:0000259" key="5">
    <source>
        <dbReference type="PROSITE" id="PS50850"/>
    </source>
</evidence>
<feature type="transmembrane region" description="Helical" evidence="4">
    <location>
        <begin position="277"/>
        <end position="298"/>
    </location>
</feature>
<protein>
    <recommendedName>
        <fullName evidence="5">Major facilitator superfamily (MFS) profile domain-containing protein</fullName>
    </recommendedName>
</protein>
<name>A0A857JRM9_9ALTE</name>
<dbReference type="InterPro" id="IPR050327">
    <property type="entry name" value="Proton-linked_MCT"/>
</dbReference>
<evidence type="ECO:0000313" key="7">
    <source>
        <dbReference type="Proteomes" id="UP000464524"/>
    </source>
</evidence>
<dbReference type="RefSeq" id="WP_160181898.1">
    <property type="nucleotide sequence ID" value="NZ_CP047656.1"/>
</dbReference>
<evidence type="ECO:0000256" key="3">
    <source>
        <dbReference type="ARBA" id="ARBA00023136"/>
    </source>
</evidence>
<organism evidence="6 7">
    <name type="scientific">Paraglaciecola mesophila</name>
    <dbReference type="NCBI Taxonomy" id="197222"/>
    <lineage>
        <taxon>Bacteria</taxon>
        <taxon>Pseudomonadati</taxon>
        <taxon>Pseudomonadota</taxon>
        <taxon>Gammaproteobacteria</taxon>
        <taxon>Alteromonadales</taxon>
        <taxon>Alteromonadaceae</taxon>
        <taxon>Paraglaciecola</taxon>
    </lineage>
</organism>
<feature type="transmembrane region" description="Helical" evidence="4">
    <location>
        <begin position="185"/>
        <end position="204"/>
    </location>
</feature>
<gene>
    <name evidence="6" type="ORF">FX988_04120</name>
</gene>
<feature type="transmembrane region" description="Helical" evidence="4">
    <location>
        <begin position="119"/>
        <end position="142"/>
    </location>
</feature>
<keyword evidence="2 4" id="KW-1133">Transmembrane helix</keyword>
<feature type="transmembrane region" description="Helical" evidence="4">
    <location>
        <begin position="310"/>
        <end position="327"/>
    </location>
</feature>
<dbReference type="PANTHER" id="PTHR11360">
    <property type="entry name" value="MONOCARBOXYLATE TRANSPORTER"/>
    <property type="match status" value="1"/>
</dbReference>
<keyword evidence="3 4" id="KW-0472">Membrane</keyword>
<keyword evidence="7" id="KW-1185">Reference proteome</keyword>
<dbReference type="AlphaFoldDB" id="A0A857JRM9"/>
<dbReference type="InterPro" id="IPR011701">
    <property type="entry name" value="MFS"/>
</dbReference>
<feature type="transmembrane region" description="Helical" evidence="4">
    <location>
        <begin position="154"/>
        <end position="173"/>
    </location>
</feature>
<dbReference type="Gene3D" id="1.20.1250.20">
    <property type="entry name" value="MFS general substrate transporter like domains"/>
    <property type="match status" value="2"/>
</dbReference>
<feature type="transmembrane region" description="Helical" evidence="4">
    <location>
        <begin position="333"/>
        <end position="355"/>
    </location>
</feature>
<feature type="transmembrane region" description="Helical" evidence="4">
    <location>
        <begin position="367"/>
        <end position="390"/>
    </location>
</feature>
<dbReference type="KEGG" id="pmes:FX988_04120"/>
<dbReference type="InterPro" id="IPR036259">
    <property type="entry name" value="MFS_trans_sf"/>
</dbReference>
<dbReference type="PROSITE" id="PS50850">
    <property type="entry name" value="MFS"/>
    <property type="match status" value="1"/>
</dbReference>
<dbReference type="Pfam" id="PF07690">
    <property type="entry name" value="MFS_1"/>
    <property type="match status" value="1"/>
</dbReference>
<dbReference type="InterPro" id="IPR020846">
    <property type="entry name" value="MFS_dom"/>
</dbReference>
<dbReference type="SUPFAM" id="SSF103473">
    <property type="entry name" value="MFS general substrate transporter"/>
    <property type="match status" value="1"/>
</dbReference>
<accession>A0A857JRM9</accession>
<evidence type="ECO:0000256" key="1">
    <source>
        <dbReference type="ARBA" id="ARBA00022692"/>
    </source>
</evidence>
<feature type="transmembrane region" description="Helical" evidence="4">
    <location>
        <begin position="396"/>
        <end position="415"/>
    </location>
</feature>